<dbReference type="Gene3D" id="3.10.310.30">
    <property type="match status" value="1"/>
</dbReference>
<evidence type="ECO:0000313" key="2">
    <source>
        <dbReference type="Proteomes" id="UP000266389"/>
    </source>
</evidence>
<organism evidence="1 2">
    <name type="scientific">Candidatus Thermochlorobacter aerophilus</name>
    <dbReference type="NCBI Taxonomy" id="1868324"/>
    <lineage>
        <taxon>Bacteria</taxon>
        <taxon>Pseudomonadati</taxon>
        <taxon>Chlorobiota</taxon>
        <taxon>Chlorobiia</taxon>
        <taxon>Chlorobiales</taxon>
        <taxon>Candidatus Thermochlorobacteriaceae</taxon>
        <taxon>Candidatus Thermochlorobacter</taxon>
    </lineage>
</organism>
<reference evidence="1 2" key="1">
    <citation type="journal article" date="2011" name="ISME J.">
        <title>Community ecology of hot spring cyanobacterial mats: predominant populations and their functional potential.</title>
        <authorList>
            <person name="Klatt C.G."/>
            <person name="Wood J.M."/>
            <person name="Rusch D.B."/>
            <person name="Bateson M.M."/>
            <person name="Hamamura N."/>
            <person name="Heidelberg J.F."/>
            <person name="Grossman A.R."/>
            <person name="Bhaya D."/>
            <person name="Cohan F.M."/>
            <person name="Kuhl M."/>
            <person name="Bryant D.A."/>
            <person name="Ward D.M."/>
        </authorList>
    </citation>
    <scope>NUCLEOTIDE SEQUENCE [LARGE SCALE GENOMIC DNA]</scope>
    <source>
        <strain evidence="1">OS</strain>
    </source>
</reference>
<dbReference type="AlphaFoldDB" id="A0A395M3F9"/>
<dbReference type="EMBL" id="PHFL01000007">
    <property type="protein sequence ID" value="RFM25307.1"/>
    <property type="molecule type" value="Genomic_DNA"/>
</dbReference>
<comment type="caution">
    <text evidence="1">The sequence shown here is derived from an EMBL/GenBank/DDBJ whole genome shotgun (WGS) entry which is preliminary data.</text>
</comment>
<accession>A0A395M3F9</accession>
<dbReference type="InterPro" id="IPR016877">
    <property type="entry name" value="UCP028235"/>
</dbReference>
<evidence type="ECO:0000313" key="1">
    <source>
        <dbReference type="EMBL" id="RFM25307.1"/>
    </source>
</evidence>
<sequence length="307" mass="34841">MRLLTRSDFDGIVCAVLLKQVEPIDTIEFCHPKDMQDGKIEVTNQDIITNLPYHPNAFMWFDHHASEAVRNQQVSFKGRCEVAPSAARVVYDYYAAQGKAEKLERFKPLLNEVDKFDSAQLTPEDVTNPQGWMLLSYIMDPRTGLGKQHDYQVSNKELMLKMVDWIEKHSLEEILELPDVKERIKRYKEDEQNFKEALLKHSRQEESVVITDFRNVVAPVGNRFLIYTLFPTANISVRIMDGKQNETVVVAVGHSIFNRTAKTDVGALMAKYGGGGHSGAGTCQLPVSQADEKIAQIIEEIKKTERG</sequence>
<dbReference type="SUPFAM" id="SSF64182">
    <property type="entry name" value="DHH phosphoesterases"/>
    <property type="match status" value="1"/>
</dbReference>
<gene>
    <name evidence="1" type="ORF">D0433_01430</name>
</gene>
<name>A0A395M3F9_9BACT</name>
<proteinExistence type="predicted"/>
<dbReference type="InterPro" id="IPR038763">
    <property type="entry name" value="DHH_sf"/>
</dbReference>
<dbReference type="PIRSF" id="PIRSF028235">
    <property type="entry name" value="UCP028235"/>
    <property type="match status" value="1"/>
</dbReference>
<protein>
    <submittedName>
        <fullName evidence="1">Exopolyphosphatase</fullName>
    </submittedName>
</protein>
<dbReference type="Proteomes" id="UP000266389">
    <property type="component" value="Unassembled WGS sequence"/>
</dbReference>